<gene>
    <name evidence="2" type="ORF">CB0940_03626</name>
    <name evidence="3" type="ORF">RHO25_005426</name>
</gene>
<feature type="compositionally biased region" description="Polar residues" evidence="1">
    <location>
        <begin position="419"/>
        <end position="432"/>
    </location>
</feature>
<dbReference type="OrthoDB" id="3648530at2759"/>
<evidence type="ECO:0000313" key="2">
    <source>
        <dbReference type="EMBL" id="PIA99760.1"/>
    </source>
</evidence>
<organism evidence="2 4">
    <name type="scientific">Cercospora beticola</name>
    <name type="common">Sugarbeet leaf spot fungus</name>
    <dbReference type="NCBI Taxonomy" id="122368"/>
    <lineage>
        <taxon>Eukaryota</taxon>
        <taxon>Fungi</taxon>
        <taxon>Dikarya</taxon>
        <taxon>Ascomycota</taxon>
        <taxon>Pezizomycotina</taxon>
        <taxon>Dothideomycetes</taxon>
        <taxon>Dothideomycetidae</taxon>
        <taxon>Mycosphaerellales</taxon>
        <taxon>Mycosphaerellaceae</taxon>
        <taxon>Cercospora</taxon>
    </lineage>
</organism>
<feature type="region of interest" description="Disordered" evidence="1">
    <location>
        <begin position="532"/>
        <end position="802"/>
    </location>
</feature>
<feature type="compositionally biased region" description="Acidic residues" evidence="1">
    <location>
        <begin position="691"/>
        <end position="701"/>
    </location>
</feature>
<feature type="region of interest" description="Disordered" evidence="1">
    <location>
        <begin position="376"/>
        <end position="474"/>
    </location>
</feature>
<evidence type="ECO:0000313" key="3">
    <source>
        <dbReference type="EMBL" id="WPB00806.1"/>
    </source>
</evidence>
<feature type="compositionally biased region" description="Polar residues" evidence="1">
    <location>
        <begin position="729"/>
        <end position="740"/>
    </location>
</feature>
<keyword evidence="5" id="KW-1185">Reference proteome</keyword>
<protein>
    <submittedName>
        <fullName evidence="2">Uncharacterized protein</fullName>
    </submittedName>
</protein>
<sequence length="840" mass="90410">MALAPANGAQKQLYHGIPIYGPSNPSRETVLAHEKPLDELTTTLIVNKLRLRAINAATTDVQDAVDQAKFAAAEHFVAQSAFPSAQLRNGIHNMQPPYSLPPPGFTIGLSTPYFDMGQFLYDLRQYSAFYGGRYVYDVAVLAKSQDPAQPVVLDIYRSQPGRQGTHTLWYIQQRCWIPGAGQSIEMLQALAPSTPPPAPAVPAAMPVLPPAPAPAALPAPPPPAHRAIQPRKPHHHSAVPYAGLTADQILAQVHTEHMFGGVILVLYLTYGKGELMKKLSDRRQQLEGMTAFGPKSQQVVHYRVKNAIEHIFGKANYQANAKALKDASKDRTQAALWRTRLNNPATYAAATCCRSDDDDAAPSSGATLPAQNPAASIPALQAPPTNNAAASSSTPSRAYGSSSQVQHTPARPLMAPESRGQQNLDHSTSATASDAVRPSSPPVLLDPALRDDAVPTSPTIQAPATSDDMAPTASAMPASAFQGNVARTFSQPMEGVQTGAIVAPASEGPSDNVLRPVLGQSETWFLQWATQQPANEASATPMEVDEPQESNDEVSQSNDAAVSPQESQQPTGMEIENAAVSPSQSAPQAQEQIVDTAMSPDKDDQQTQGQIDDTAVAPHESQQLVQEQIEDAAVSAGDSPQETQEPIEGPAVSPNEIAPQTSDHLADSAASPDEPQQQTQEQTEVAVSSSEDQEQAQEQLDDTPISSGELQQQTQDHSEEIAASPADPSPQTQPQSNDTAMVSGETQQQAQEQEPQDHSLDDAQDVVQAQPQVHPQDDQQEDEQPIPETEQPDESHDLEPDWDYFWDWPGNVFCWGCNGAGRHFDDHEKDCFSRFDPDNK</sequence>
<dbReference type="Proteomes" id="UP001302367">
    <property type="component" value="Chromosome 3"/>
</dbReference>
<evidence type="ECO:0000313" key="5">
    <source>
        <dbReference type="Proteomes" id="UP001302367"/>
    </source>
</evidence>
<name>A0A2G5I4R4_CERBT</name>
<feature type="compositionally biased region" description="Low complexity" evidence="1">
    <location>
        <begin position="578"/>
        <end position="592"/>
    </location>
</feature>
<reference evidence="3 5" key="2">
    <citation type="submission" date="2023-09" db="EMBL/GenBank/DDBJ databases">
        <title>Complete-Gapless Cercospora beticola genome.</title>
        <authorList>
            <person name="Wyatt N.A."/>
            <person name="Spanner R.E."/>
            <person name="Bolton M.D."/>
        </authorList>
    </citation>
    <scope>NUCLEOTIDE SEQUENCE [LARGE SCALE GENOMIC DNA]</scope>
    <source>
        <strain evidence="3">Cb09-40</strain>
    </source>
</reference>
<feature type="compositionally biased region" description="Polar residues" evidence="1">
    <location>
        <begin position="553"/>
        <end position="571"/>
    </location>
</feature>
<dbReference type="EMBL" id="LKMD01000101">
    <property type="protein sequence ID" value="PIA99760.1"/>
    <property type="molecule type" value="Genomic_DNA"/>
</dbReference>
<feature type="compositionally biased region" description="Low complexity" evidence="1">
    <location>
        <begin position="382"/>
        <end position="396"/>
    </location>
</feature>
<feature type="compositionally biased region" description="Polar residues" evidence="1">
    <location>
        <begin position="704"/>
        <end position="715"/>
    </location>
</feature>
<dbReference type="EMBL" id="CP134186">
    <property type="protein sequence ID" value="WPB00806.1"/>
    <property type="molecule type" value="Genomic_DNA"/>
</dbReference>
<evidence type="ECO:0000313" key="4">
    <source>
        <dbReference type="Proteomes" id="UP000230605"/>
    </source>
</evidence>
<proteinExistence type="predicted"/>
<feature type="compositionally biased region" description="Low complexity" evidence="1">
    <location>
        <begin position="765"/>
        <end position="774"/>
    </location>
</feature>
<dbReference type="AlphaFoldDB" id="A0A2G5I4R4"/>
<feature type="compositionally biased region" description="Acidic residues" evidence="1">
    <location>
        <begin position="543"/>
        <end position="552"/>
    </location>
</feature>
<reference evidence="2 4" key="1">
    <citation type="submission" date="2015-10" db="EMBL/GenBank/DDBJ databases">
        <title>The cercosporin biosynthetic gene cluster was horizontally transferred to several fungal lineages and shown to be expanded in Cercospora beticola based on microsynteny with recipient genomes.</title>
        <authorList>
            <person name="De Jonge R."/>
            <person name="Ebert M.K."/>
            <person name="Suttle J.C."/>
            <person name="Jurick Ii W.M."/>
            <person name="Secor G.A."/>
            <person name="Thomma B.P."/>
            <person name="Van De Peer Y."/>
            <person name="Bolton M.D."/>
        </authorList>
    </citation>
    <scope>NUCLEOTIDE SEQUENCE [LARGE SCALE GENOMIC DNA]</scope>
    <source>
        <strain evidence="2 4">09-40</strain>
    </source>
</reference>
<feature type="compositionally biased region" description="Low complexity" evidence="1">
    <location>
        <begin position="676"/>
        <end position="690"/>
    </location>
</feature>
<accession>A0A2G5I4R4</accession>
<dbReference type="Proteomes" id="UP000230605">
    <property type="component" value="Chromosome 3"/>
</dbReference>
<evidence type="ECO:0000256" key="1">
    <source>
        <dbReference type="SAM" id="MobiDB-lite"/>
    </source>
</evidence>